<dbReference type="Proteomes" id="UP000317010">
    <property type="component" value="Unassembled WGS sequence"/>
</dbReference>
<name>A0A562TRP6_9SPHI</name>
<accession>A0A562TRP6</accession>
<evidence type="ECO:0000313" key="2">
    <source>
        <dbReference type="Proteomes" id="UP000317010"/>
    </source>
</evidence>
<protein>
    <submittedName>
        <fullName evidence="1">Uncharacterized protein</fullName>
    </submittedName>
</protein>
<organism evidence="1 2">
    <name type="scientific">Mucilaginibacter frigoritolerans</name>
    <dbReference type="NCBI Taxonomy" id="652788"/>
    <lineage>
        <taxon>Bacteria</taxon>
        <taxon>Pseudomonadati</taxon>
        <taxon>Bacteroidota</taxon>
        <taxon>Sphingobacteriia</taxon>
        <taxon>Sphingobacteriales</taxon>
        <taxon>Sphingobacteriaceae</taxon>
        <taxon>Mucilaginibacter</taxon>
    </lineage>
</organism>
<keyword evidence="2" id="KW-1185">Reference proteome</keyword>
<proteinExistence type="predicted"/>
<sequence>MKTSTNTRVILKAIDLELRASLKKDLQHFRMIQENKQASIKKAA</sequence>
<dbReference type="EMBL" id="VLLI01000013">
    <property type="protein sequence ID" value="TWI96259.1"/>
    <property type="molecule type" value="Genomic_DNA"/>
</dbReference>
<dbReference type="RefSeq" id="WP_262713296.1">
    <property type="nucleotide sequence ID" value="NZ_VLLI01000013.1"/>
</dbReference>
<reference evidence="1 2" key="1">
    <citation type="submission" date="2019-07" db="EMBL/GenBank/DDBJ databases">
        <title>Genomic Encyclopedia of Archaeal and Bacterial Type Strains, Phase II (KMG-II): from individual species to whole genera.</title>
        <authorList>
            <person name="Goeker M."/>
        </authorList>
    </citation>
    <scope>NUCLEOTIDE SEQUENCE [LARGE SCALE GENOMIC DNA]</scope>
    <source>
        <strain evidence="1 2">ATCC BAA-1854</strain>
    </source>
</reference>
<evidence type="ECO:0000313" key="1">
    <source>
        <dbReference type="EMBL" id="TWI96259.1"/>
    </source>
</evidence>
<comment type="caution">
    <text evidence="1">The sequence shown here is derived from an EMBL/GenBank/DDBJ whole genome shotgun (WGS) entry which is preliminary data.</text>
</comment>
<dbReference type="AlphaFoldDB" id="A0A562TRP6"/>
<gene>
    <name evidence="1" type="ORF">JN11_03993</name>
</gene>